<protein>
    <recommendedName>
        <fullName evidence="5">Secreted protein</fullName>
    </recommendedName>
</protein>
<gene>
    <name evidence="3" type="ORF">KC19_VG073400</name>
</gene>
<evidence type="ECO:0008006" key="5">
    <source>
        <dbReference type="Google" id="ProtNLM"/>
    </source>
</evidence>
<accession>A0A8T0HMX9</accession>
<feature type="signal peptide" evidence="2">
    <location>
        <begin position="1"/>
        <end position="18"/>
    </location>
</feature>
<organism evidence="3 4">
    <name type="scientific">Ceratodon purpureus</name>
    <name type="common">Fire moss</name>
    <name type="synonym">Dicranum purpureum</name>
    <dbReference type="NCBI Taxonomy" id="3225"/>
    <lineage>
        <taxon>Eukaryota</taxon>
        <taxon>Viridiplantae</taxon>
        <taxon>Streptophyta</taxon>
        <taxon>Embryophyta</taxon>
        <taxon>Bryophyta</taxon>
        <taxon>Bryophytina</taxon>
        <taxon>Bryopsida</taxon>
        <taxon>Dicranidae</taxon>
        <taxon>Pseudoditrichales</taxon>
        <taxon>Ditrichaceae</taxon>
        <taxon>Ceratodon</taxon>
    </lineage>
</organism>
<keyword evidence="4" id="KW-1185">Reference proteome</keyword>
<dbReference type="Proteomes" id="UP000822688">
    <property type="component" value="Chromosome V"/>
</dbReference>
<name>A0A8T0HMX9_CERPU</name>
<feature type="chain" id="PRO_5035757091" description="Secreted protein" evidence="2">
    <location>
        <begin position="19"/>
        <end position="71"/>
    </location>
</feature>
<evidence type="ECO:0000256" key="1">
    <source>
        <dbReference type="SAM" id="Phobius"/>
    </source>
</evidence>
<feature type="transmembrane region" description="Helical" evidence="1">
    <location>
        <begin position="28"/>
        <end position="47"/>
    </location>
</feature>
<keyword evidence="1" id="KW-0812">Transmembrane</keyword>
<dbReference type="AlphaFoldDB" id="A0A8T0HMX9"/>
<evidence type="ECO:0000256" key="2">
    <source>
        <dbReference type="SAM" id="SignalP"/>
    </source>
</evidence>
<reference evidence="3" key="1">
    <citation type="submission" date="2020-06" db="EMBL/GenBank/DDBJ databases">
        <title>WGS assembly of Ceratodon purpureus strain R40.</title>
        <authorList>
            <person name="Carey S.B."/>
            <person name="Jenkins J."/>
            <person name="Shu S."/>
            <person name="Lovell J.T."/>
            <person name="Sreedasyam A."/>
            <person name="Maumus F."/>
            <person name="Tiley G.P."/>
            <person name="Fernandez-Pozo N."/>
            <person name="Barry K."/>
            <person name="Chen C."/>
            <person name="Wang M."/>
            <person name="Lipzen A."/>
            <person name="Daum C."/>
            <person name="Saski C.A."/>
            <person name="Payton A.C."/>
            <person name="Mcbreen J.C."/>
            <person name="Conrad R.E."/>
            <person name="Kollar L.M."/>
            <person name="Olsson S."/>
            <person name="Huttunen S."/>
            <person name="Landis J.B."/>
            <person name="Wickett N.J."/>
            <person name="Johnson M.G."/>
            <person name="Rensing S.A."/>
            <person name="Grimwood J."/>
            <person name="Schmutz J."/>
            <person name="Mcdaniel S.F."/>
        </authorList>
    </citation>
    <scope>NUCLEOTIDE SEQUENCE</scope>
    <source>
        <strain evidence="3">R40</strain>
    </source>
</reference>
<proteinExistence type="predicted"/>
<keyword evidence="2" id="KW-0732">Signal</keyword>
<evidence type="ECO:0000313" key="4">
    <source>
        <dbReference type="Proteomes" id="UP000822688"/>
    </source>
</evidence>
<comment type="caution">
    <text evidence="3">The sequence shown here is derived from an EMBL/GenBank/DDBJ whole genome shotgun (WGS) entry which is preliminary data.</text>
</comment>
<dbReference type="EMBL" id="CM026426">
    <property type="protein sequence ID" value="KAG0572162.1"/>
    <property type="molecule type" value="Genomic_DNA"/>
</dbReference>
<keyword evidence="1" id="KW-1133">Transmembrane helix</keyword>
<keyword evidence="1" id="KW-0472">Membrane</keyword>
<evidence type="ECO:0000313" key="3">
    <source>
        <dbReference type="EMBL" id="KAG0572162.1"/>
    </source>
</evidence>
<sequence length="71" mass="8299">MWKRICLTFCCHLRLLRGLQVQNIQRSVSMTLMFFLLAQLLLPSCMFSRSFFLRRSGDPLRSGRGNYVVQG</sequence>